<proteinExistence type="predicted"/>
<evidence type="ECO:0000256" key="1">
    <source>
        <dbReference type="SAM" id="SignalP"/>
    </source>
</evidence>
<keyword evidence="3" id="KW-1185">Reference proteome</keyword>
<feature type="signal peptide" evidence="1">
    <location>
        <begin position="1"/>
        <end position="22"/>
    </location>
</feature>
<keyword evidence="1" id="KW-0732">Signal</keyword>
<sequence>MRLNQHLLIVVISLICIFSVYCSESSELQDEGLVILERNSVLNDLSSSVVEGASESYIYVDEDSRNSGANLEYIIVEQRPQTFGGLIAPPTQPLLPQGGFQLGGMSLQTGQIQQTPVIGRDIAFGDGNKIQWIGGPVDFESMVDCKFYRQNPGFCVPMSIYTPCSRCKAGVRTIFRTSYRVRCPGKDSFPPQLRAYFVWVPTSHRNPKRERGIFSRWRRQFMCIVMAVSAVPSDLSQFWQHSQISLGQQPEQTPHLLSPYTQQTAFGYGNYQPALQYYTTVDDSDEPSSYYILN</sequence>
<comment type="caution">
    <text evidence="2">The sequence shown here is derived from an EMBL/GenBank/DDBJ whole genome shotgun (WGS) entry which is preliminary data.</text>
</comment>
<evidence type="ECO:0000313" key="2">
    <source>
        <dbReference type="EMBL" id="KAK6587797.1"/>
    </source>
</evidence>
<reference evidence="2 3" key="1">
    <citation type="submission" date="2023-10" db="EMBL/GenBank/DDBJ databases">
        <title>Comparative genomics analysis reveals potential genetic determinants of host preference in Cryptosporidium xiaoi.</title>
        <authorList>
            <person name="Xiao L."/>
            <person name="Li J."/>
        </authorList>
    </citation>
    <scope>NUCLEOTIDE SEQUENCE [LARGE SCALE GENOMIC DNA]</scope>
    <source>
        <strain evidence="2 3">52996</strain>
    </source>
</reference>
<protein>
    <submittedName>
        <fullName evidence="2">Secreted protein</fullName>
    </submittedName>
</protein>
<evidence type="ECO:0000313" key="3">
    <source>
        <dbReference type="Proteomes" id="UP001311799"/>
    </source>
</evidence>
<dbReference type="Proteomes" id="UP001311799">
    <property type="component" value="Unassembled WGS sequence"/>
</dbReference>
<feature type="chain" id="PRO_5043530332" evidence="1">
    <location>
        <begin position="23"/>
        <end position="294"/>
    </location>
</feature>
<dbReference type="AlphaFoldDB" id="A0AAV9XSV7"/>
<dbReference type="EMBL" id="JAWDEY010000036">
    <property type="protein sequence ID" value="KAK6587797.1"/>
    <property type="molecule type" value="Genomic_DNA"/>
</dbReference>
<organism evidence="2 3">
    <name type="scientific">Cryptosporidium xiaoi</name>
    <dbReference type="NCBI Taxonomy" id="659607"/>
    <lineage>
        <taxon>Eukaryota</taxon>
        <taxon>Sar</taxon>
        <taxon>Alveolata</taxon>
        <taxon>Apicomplexa</taxon>
        <taxon>Conoidasida</taxon>
        <taxon>Coccidia</taxon>
        <taxon>Eucoccidiorida</taxon>
        <taxon>Eimeriorina</taxon>
        <taxon>Cryptosporidiidae</taxon>
        <taxon>Cryptosporidium</taxon>
    </lineage>
</organism>
<accession>A0AAV9XSV7</accession>
<name>A0AAV9XSV7_9CRYT</name>
<gene>
    <name evidence="2" type="ORF">RS030_81359</name>
</gene>